<comment type="caution">
    <text evidence="1">The sequence shown here is derived from an EMBL/GenBank/DDBJ whole genome shotgun (WGS) entry which is preliminary data.</text>
</comment>
<keyword evidence="2" id="KW-1185">Reference proteome</keyword>
<evidence type="ECO:0000313" key="2">
    <source>
        <dbReference type="Proteomes" id="UP001454036"/>
    </source>
</evidence>
<evidence type="ECO:0000313" key="1">
    <source>
        <dbReference type="EMBL" id="GAA0167530.1"/>
    </source>
</evidence>
<sequence>MPNVFPSYLAVFNFRMHRLCDGQVKHSPEVFYAGSLWKVSLPAFCDKDPQGRRTLGLFLHRWKAETNYPVRKLRSKALLLLSHFWCISLLFDEVGDLQNGVLRIASLVQLV</sequence>
<organism evidence="1 2">
    <name type="scientific">Lithospermum erythrorhizon</name>
    <name type="common">Purple gromwell</name>
    <name type="synonym">Lithospermum officinale var. erythrorhizon</name>
    <dbReference type="NCBI Taxonomy" id="34254"/>
    <lineage>
        <taxon>Eukaryota</taxon>
        <taxon>Viridiplantae</taxon>
        <taxon>Streptophyta</taxon>
        <taxon>Embryophyta</taxon>
        <taxon>Tracheophyta</taxon>
        <taxon>Spermatophyta</taxon>
        <taxon>Magnoliopsida</taxon>
        <taxon>eudicotyledons</taxon>
        <taxon>Gunneridae</taxon>
        <taxon>Pentapetalae</taxon>
        <taxon>asterids</taxon>
        <taxon>lamiids</taxon>
        <taxon>Boraginales</taxon>
        <taxon>Boraginaceae</taxon>
        <taxon>Boraginoideae</taxon>
        <taxon>Lithospermeae</taxon>
        <taxon>Lithospermum</taxon>
    </lineage>
</organism>
<protein>
    <submittedName>
        <fullName evidence="1">Uncharacterized protein</fullName>
    </submittedName>
</protein>
<proteinExistence type="predicted"/>
<reference evidence="1 2" key="1">
    <citation type="submission" date="2024-01" db="EMBL/GenBank/DDBJ databases">
        <title>The complete chloroplast genome sequence of Lithospermum erythrorhizon: insights into the phylogenetic relationship among Boraginaceae species and the maternal lineages of purple gromwells.</title>
        <authorList>
            <person name="Okada T."/>
            <person name="Watanabe K."/>
        </authorList>
    </citation>
    <scope>NUCLEOTIDE SEQUENCE [LARGE SCALE GENOMIC DNA]</scope>
</reference>
<dbReference type="Proteomes" id="UP001454036">
    <property type="component" value="Unassembled WGS sequence"/>
</dbReference>
<dbReference type="PANTHER" id="PTHR47369">
    <property type="entry name" value="BTB/POZ DOMAIN-CONTAINING PROTEIN"/>
    <property type="match status" value="1"/>
</dbReference>
<dbReference type="PANTHER" id="PTHR47369:SF1">
    <property type="entry name" value="BTB_POZ DOMAIN-CONTAINING PROTEIN"/>
    <property type="match status" value="1"/>
</dbReference>
<dbReference type="EMBL" id="BAABME010006128">
    <property type="protein sequence ID" value="GAA0167530.1"/>
    <property type="molecule type" value="Genomic_DNA"/>
</dbReference>
<dbReference type="AlphaFoldDB" id="A0AAV3QU30"/>
<name>A0AAV3QU30_LITER</name>
<accession>A0AAV3QU30</accession>
<gene>
    <name evidence="1" type="ORF">LIER_22443</name>
</gene>